<organism evidence="2 3">
    <name type="scientific">Variovorax beijingensis</name>
    <dbReference type="NCBI Taxonomy" id="2496117"/>
    <lineage>
        <taxon>Bacteria</taxon>
        <taxon>Pseudomonadati</taxon>
        <taxon>Pseudomonadota</taxon>
        <taxon>Betaproteobacteria</taxon>
        <taxon>Burkholderiales</taxon>
        <taxon>Comamonadaceae</taxon>
        <taxon>Variovorax</taxon>
    </lineage>
</organism>
<reference evidence="2 3" key="1">
    <citation type="submission" date="2019-06" db="EMBL/GenBank/DDBJ databases">
        <title>Sorghum-associated microbial communities from plants grown in Nebraska, USA.</title>
        <authorList>
            <person name="Schachtman D."/>
        </authorList>
    </citation>
    <scope>NUCLEOTIDE SEQUENCE [LARGE SCALE GENOMIC DNA]</scope>
    <source>
        <strain evidence="2 3">T529</strain>
    </source>
</reference>
<dbReference type="AlphaFoldDB" id="A0A561B425"/>
<dbReference type="InterPro" id="IPR029058">
    <property type="entry name" value="AB_hydrolase_fold"/>
</dbReference>
<name>A0A561B425_9BURK</name>
<dbReference type="EMBL" id="VIVL01000021">
    <property type="protein sequence ID" value="TWD73619.1"/>
    <property type="molecule type" value="Genomic_DNA"/>
</dbReference>
<dbReference type="Proteomes" id="UP000319722">
    <property type="component" value="Unassembled WGS sequence"/>
</dbReference>
<protein>
    <submittedName>
        <fullName evidence="2">Putative redox protein</fullName>
    </submittedName>
</protein>
<feature type="domain" description="AB hydrolase-1" evidence="1">
    <location>
        <begin position="32"/>
        <end position="242"/>
    </location>
</feature>
<accession>A0A561B425</accession>
<dbReference type="SUPFAM" id="SSF53474">
    <property type="entry name" value="alpha/beta-Hydrolases"/>
    <property type="match status" value="1"/>
</dbReference>
<dbReference type="Pfam" id="PF02566">
    <property type="entry name" value="OsmC"/>
    <property type="match status" value="1"/>
</dbReference>
<dbReference type="InterPro" id="IPR036102">
    <property type="entry name" value="OsmC/Ohrsf"/>
</dbReference>
<evidence type="ECO:0000259" key="1">
    <source>
        <dbReference type="Pfam" id="PF12697"/>
    </source>
</evidence>
<dbReference type="PANTHER" id="PTHR39624:SF2">
    <property type="entry name" value="OSMC-LIKE PROTEIN"/>
    <property type="match status" value="1"/>
</dbReference>
<dbReference type="InterPro" id="IPR015946">
    <property type="entry name" value="KH_dom-like_a/b"/>
</dbReference>
<dbReference type="OrthoDB" id="9789573at2"/>
<comment type="caution">
    <text evidence="2">The sequence shown here is derived from an EMBL/GenBank/DDBJ whole genome shotgun (WGS) entry which is preliminary data.</text>
</comment>
<gene>
    <name evidence="2" type="ORF">FB547_12142</name>
</gene>
<dbReference type="SUPFAM" id="SSF82784">
    <property type="entry name" value="OsmC-like"/>
    <property type="match status" value="1"/>
</dbReference>
<dbReference type="InterPro" id="IPR003718">
    <property type="entry name" value="OsmC/Ohr_fam"/>
</dbReference>
<dbReference type="RefSeq" id="WP_145747628.1">
    <property type="nucleotide sequence ID" value="NZ_VIVL01000021.1"/>
</dbReference>
<dbReference type="Gene3D" id="3.30.300.20">
    <property type="match status" value="1"/>
</dbReference>
<sequence length="397" mass="42314">MPTRSFAFLNQNGLRLSGSLEMPEGIQRGWALFAHCFTCGKNNLAAVRIARELASVGIGVLRFDFTGLGDSEGSFADASFSLNVQDLVSAAEAMEAAGMPPRLLVGHSLGGAAMLAAAGRIASAHAIATIAAPFDVAQVLHLLDPAGLARLDTEGQAMVQVVGRPMSVGKAFVDDLRKHDSGARIAALRRPLLLLHAPQDRTVDIENATRIFLAARHPKSFVSLDDADHLLSKREDAERVARLIATWAARYLPEPPAGHPVAADAEAEETGLGKFQLALRSGGSRWLADEPATVGGLGSGPTPYDLLSSALAACTTMTLRHYADSKGWPVARIRTAVNHRKDKAASPPDVFSRRVSIDGAITQVQREQLLEVAQRCPVHRTLEGGVRFDPVEEDPPA</sequence>
<dbReference type="Pfam" id="PF12697">
    <property type="entry name" value="Abhydrolase_6"/>
    <property type="match status" value="1"/>
</dbReference>
<evidence type="ECO:0000313" key="2">
    <source>
        <dbReference type="EMBL" id="TWD73619.1"/>
    </source>
</evidence>
<evidence type="ECO:0000313" key="3">
    <source>
        <dbReference type="Proteomes" id="UP000319722"/>
    </source>
</evidence>
<dbReference type="Gene3D" id="3.40.50.1820">
    <property type="entry name" value="alpha/beta hydrolase"/>
    <property type="match status" value="1"/>
</dbReference>
<dbReference type="PANTHER" id="PTHR39624">
    <property type="entry name" value="PROTEIN INVOLVED IN RIMO-MEDIATED BETA-METHYLTHIOLATION OF RIBOSOMAL PROTEIN S12 YCAO"/>
    <property type="match status" value="1"/>
</dbReference>
<dbReference type="InterPro" id="IPR000073">
    <property type="entry name" value="AB_hydrolase_1"/>
</dbReference>
<proteinExistence type="predicted"/>